<dbReference type="GO" id="GO:0006508">
    <property type="term" value="P:proteolysis"/>
    <property type="evidence" value="ECO:0007669"/>
    <property type="project" value="UniProtKB-KW"/>
</dbReference>
<feature type="chain" id="PRO_5012078028" description="Dipeptidyl-peptidase V" evidence="6">
    <location>
        <begin position="18"/>
        <end position="676"/>
    </location>
</feature>
<evidence type="ECO:0000256" key="5">
    <source>
        <dbReference type="ARBA" id="ARBA00032829"/>
    </source>
</evidence>
<dbReference type="InterPro" id="IPR001375">
    <property type="entry name" value="Peptidase_S9_cat"/>
</dbReference>
<dbReference type="Proteomes" id="UP000242146">
    <property type="component" value="Unassembled WGS sequence"/>
</dbReference>
<evidence type="ECO:0000259" key="7">
    <source>
        <dbReference type="Pfam" id="PF00326"/>
    </source>
</evidence>
<dbReference type="GO" id="GO:0004252">
    <property type="term" value="F:serine-type endopeptidase activity"/>
    <property type="evidence" value="ECO:0007669"/>
    <property type="project" value="TreeGrafter"/>
</dbReference>
<dbReference type="OrthoDB" id="416344at2759"/>
<name>A0A1X2GXS8_9FUNG</name>
<dbReference type="Gene3D" id="3.40.50.1820">
    <property type="entry name" value="alpha/beta hydrolase"/>
    <property type="match status" value="1"/>
</dbReference>
<feature type="signal peptide" evidence="6">
    <location>
        <begin position="1"/>
        <end position="17"/>
    </location>
</feature>
<evidence type="ECO:0000256" key="6">
    <source>
        <dbReference type="SAM" id="SignalP"/>
    </source>
</evidence>
<dbReference type="FunFam" id="3.40.50.1820:FF:000028">
    <property type="entry name" value="S9 family peptidase"/>
    <property type="match status" value="1"/>
</dbReference>
<dbReference type="SUPFAM" id="SSF53474">
    <property type="entry name" value="alpha/beta-Hydrolases"/>
    <property type="match status" value="1"/>
</dbReference>
<dbReference type="InterPro" id="IPR011042">
    <property type="entry name" value="6-blade_b-propeller_TolB-like"/>
</dbReference>
<comment type="caution">
    <text evidence="8">The sequence shown here is derived from an EMBL/GenBank/DDBJ whole genome shotgun (WGS) entry which is preliminary data.</text>
</comment>
<dbReference type="PANTHER" id="PTHR42776:SF13">
    <property type="entry name" value="DIPEPTIDYL-PEPTIDASE 5"/>
    <property type="match status" value="1"/>
</dbReference>
<dbReference type="InterPro" id="IPR029058">
    <property type="entry name" value="AB_hydrolase_fold"/>
</dbReference>
<reference evidence="8 9" key="1">
    <citation type="submission" date="2016-07" db="EMBL/GenBank/DDBJ databases">
        <title>Pervasive Adenine N6-methylation of Active Genes in Fungi.</title>
        <authorList>
            <consortium name="DOE Joint Genome Institute"/>
            <person name="Mondo S.J."/>
            <person name="Dannebaum R.O."/>
            <person name="Kuo R.C."/>
            <person name="Labutti K."/>
            <person name="Haridas S."/>
            <person name="Kuo A."/>
            <person name="Salamov A."/>
            <person name="Ahrendt S.R."/>
            <person name="Lipzen A."/>
            <person name="Sullivan W."/>
            <person name="Andreopoulos W.B."/>
            <person name="Clum A."/>
            <person name="Lindquist E."/>
            <person name="Daum C."/>
            <person name="Ramamoorthy G.K."/>
            <person name="Gryganskyi A."/>
            <person name="Culley D."/>
            <person name="Magnuson J.K."/>
            <person name="James T.Y."/>
            <person name="O'Malley M.A."/>
            <person name="Stajich J.E."/>
            <person name="Spatafora J.W."/>
            <person name="Visel A."/>
            <person name="Grigoriev I.V."/>
        </authorList>
    </citation>
    <scope>NUCLEOTIDE SEQUENCE [LARGE SCALE GENOMIC DNA]</scope>
    <source>
        <strain evidence="8 9">NRRL 3301</strain>
    </source>
</reference>
<protein>
    <recommendedName>
        <fullName evidence="5">Dipeptidyl-peptidase V</fullName>
    </recommendedName>
</protein>
<evidence type="ECO:0000313" key="8">
    <source>
        <dbReference type="EMBL" id="ORX62822.1"/>
    </source>
</evidence>
<evidence type="ECO:0000256" key="3">
    <source>
        <dbReference type="ARBA" id="ARBA00022729"/>
    </source>
</evidence>
<dbReference type="Gene3D" id="2.120.10.30">
    <property type="entry name" value="TolB, C-terminal domain"/>
    <property type="match status" value="1"/>
</dbReference>
<evidence type="ECO:0000256" key="1">
    <source>
        <dbReference type="ARBA" id="ARBA00010040"/>
    </source>
</evidence>
<feature type="domain" description="Peptidase S9 prolyl oligopeptidase catalytic" evidence="7">
    <location>
        <begin position="447"/>
        <end position="658"/>
    </location>
</feature>
<accession>A0A1X2GXS8</accession>
<evidence type="ECO:0000256" key="4">
    <source>
        <dbReference type="ARBA" id="ARBA00022801"/>
    </source>
</evidence>
<keyword evidence="9" id="KW-1185">Reference proteome</keyword>
<keyword evidence="2" id="KW-0645">Protease</keyword>
<sequence length="676" mass="76119">MRSLSFFLLSSFALAMAEPLTPSQLTQKHLYLTDLKTGHVQGLTNPVLGDTHGEPFFLDDHHVAFVWHKQDQPIDQLYVLNIDDKSDPYRLTDFPIAASNFKFNAEQLRLVFSAYVHPDAATLQEAKEKDDHDKETIKHDAKVYDQLMVRHWDSYIEQQRNQLFSVDLQLVDGRYQLKNTPRNLLKNTGLQSPGFPSGDASDFDISKNGLEITFVSKISSRDNAWQTSQFVYRLSLESETAVPEVLNDDIEAASSGPVYAPRSGRIAYLQMYVPQYESDRNRIVIYDPVTNKRSVIVEQWDRSPSEIQFSNDESQLFVVAGENGRNKVFAIDLATEAITALTQEHAAASLSVLPDNSLLFGLSSMNHPTIAHTFAANKLNRLGVSDALAKALSETDMSQPEEFEFKGALNDRVHGWIVKPANFDPSLRYPVAFLVHGGPQSAWSDAWSTRWNYHAFANAGAGFIAVAINPHGSTGYGQAFTDAINKNWFTYPYEDLMVGLDHILNTYPYMDGSRVSGLGASYGATMINWINGHTDRFSSLVSHDGIFSTISTYYSTEEVYFPEVFGGPPFNPAARIIYERFSPSNFVHQWKTPTLVIHGGRDFRLPESEGIAVFTALQRRNVASRFVYFPNENHWVLKPANSLKWHQEVLAWMVDYTEKASNVDNASHSPAFQVQQ</sequence>
<organism evidence="8 9">
    <name type="scientific">Hesseltinella vesiculosa</name>
    <dbReference type="NCBI Taxonomy" id="101127"/>
    <lineage>
        <taxon>Eukaryota</taxon>
        <taxon>Fungi</taxon>
        <taxon>Fungi incertae sedis</taxon>
        <taxon>Mucoromycota</taxon>
        <taxon>Mucoromycotina</taxon>
        <taxon>Mucoromycetes</taxon>
        <taxon>Mucorales</taxon>
        <taxon>Cunninghamellaceae</taxon>
        <taxon>Hesseltinella</taxon>
    </lineage>
</organism>
<comment type="similarity">
    <text evidence="1">Belongs to the peptidase S9C family.</text>
</comment>
<gene>
    <name evidence="8" type="ORF">DM01DRAFT_1330947</name>
</gene>
<keyword evidence="4 8" id="KW-0378">Hydrolase</keyword>
<dbReference type="SUPFAM" id="SSF69304">
    <property type="entry name" value="Tricorn protease N-terminal domain"/>
    <property type="match status" value="1"/>
</dbReference>
<dbReference type="PANTHER" id="PTHR42776">
    <property type="entry name" value="SERINE PEPTIDASE S9 FAMILY MEMBER"/>
    <property type="match status" value="1"/>
</dbReference>
<evidence type="ECO:0000256" key="2">
    <source>
        <dbReference type="ARBA" id="ARBA00022670"/>
    </source>
</evidence>
<proteinExistence type="inferred from homology"/>
<dbReference type="Pfam" id="PF00326">
    <property type="entry name" value="Peptidase_S9"/>
    <property type="match status" value="1"/>
</dbReference>
<evidence type="ECO:0000313" key="9">
    <source>
        <dbReference type="Proteomes" id="UP000242146"/>
    </source>
</evidence>
<dbReference type="AlphaFoldDB" id="A0A1X2GXS8"/>
<keyword evidence="3 6" id="KW-0732">Signal</keyword>
<dbReference type="EMBL" id="MCGT01000001">
    <property type="protein sequence ID" value="ORX62822.1"/>
    <property type="molecule type" value="Genomic_DNA"/>
</dbReference>
<dbReference type="STRING" id="101127.A0A1X2GXS8"/>